<evidence type="ECO:0000256" key="4">
    <source>
        <dbReference type="SAM" id="Coils"/>
    </source>
</evidence>
<keyword evidence="3" id="KW-0349">Heme</keyword>
<gene>
    <name evidence="6" type="ORF">AKJ54_00160</name>
</gene>
<dbReference type="Proteomes" id="UP000070504">
    <property type="component" value="Unassembled WGS sequence"/>
</dbReference>
<name>A0A133VM21_9EURY</name>
<sequence>MKLYDMDKQEWREGDFERGDKWRSEQVYRCDICHTKTNKWHMGGWPGKGPRHLCPGDRYVEHDDLESTLERHKRLSERVREYEKILRKADEIDRRGAEDMLNSLRAEKELLEEKIEGLREKFDGKLDDVKGASASAEIRGFPSRLEVCWRKGEVD</sequence>
<dbReference type="PROSITE" id="PS51007">
    <property type="entry name" value="CYTC"/>
    <property type="match status" value="1"/>
</dbReference>
<evidence type="ECO:0000259" key="5">
    <source>
        <dbReference type="PROSITE" id="PS51007"/>
    </source>
</evidence>
<evidence type="ECO:0000256" key="2">
    <source>
        <dbReference type="ARBA" id="ARBA00023004"/>
    </source>
</evidence>
<keyword evidence="2 3" id="KW-0408">Iron</keyword>
<evidence type="ECO:0000256" key="1">
    <source>
        <dbReference type="ARBA" id="ARBA00022723"/>
    </source>
</evidence>
<evidence type="ECO:0000256" key="3">
    <source>
        <dbReference type="PROSITE-ProRule" id="PRU00433"/>
    </source>
</evidence>
<dbReference type="GO" id="GO:0020037">
    <property type="term" value="F:heme binding"/>
    <property type="evidence" value="ECO:0007669"/>
    <property type="project" value="InterPro"/>
</dbReference>
<accession>A0A133VM21</accession>
<organism evidence="6 7">
    <name type="scientific">candidate division MSBL1 archaeon SCGC-AAA382K21</name>
    <dbReference type="NCBI Taxonomy" id="1698283"/>
    <lineage>
        <taxon>Archaea</taxon>
        <taxon>Methanobacteriati</taxon>
        <taxon>Methanobacteriota</taxon>
        <taxon>candidate division MSBL1</taxon>
    </lineage>
</organism>
<feature type="coiled-coil region" evidence="4">
    <location>
        <begin position="65"/>
        <end position="128"/>
    </location>
</feature>
<comment type="caution">
    <text evidence="6">The sequence shown here is derived from an EMBL/GenBank/DDBJ whole genome shotgun (WGS) entry which is preliminary data.</text>
</comment>
<keyword evidence="1 3" id="KW-0479">Metal-binding</keyword>
<protein>
    <recommendedName>
        <fullName evidence="5">Cytochrome c domain-containing protein</fullName>
    </recommendedName>
</protein>
<dbReference type="AlphaFoldDB" id="A0A133VM21"/>
<evidence type="ECO:0000313" key="6">
    <source>
        <dbReference type="EMBL" id="KXB07460.1"/>
    </source>
</evidence>
<proteinExistence type="predicted"/>
<feature type="domain" description="Cytochrome c" evidence="5">
    <location>
        <begin position="14"/>
        <end position="142"/>
    </location>
</feature>
<reference evidence="6 7" key="1">
    <citation type="journal article" date="2016" name="Sci. Rep.">
        <title>Metabolic traits of an uncultured archaeal lineage -MSBL1- from brine pools of the Red Sea.</title>
        <authorList>
            <person name="Mwirichia R."/>
            <person name="Alam I."/>
            <person name="Rashid M."/>
            <person name="Vinu M."/>
            <person name="Ba-Alawi W."/>
            <person name="Anthony Kamau A."/>
            <person name="Kamanda Ngugi D."/>
            <person name="Goker M."/>
            <person name="Klenk H.P."/>
            <person name="Bajic V."/>
            <person name="Stingl U."/>
        </authorList>
    </citation>
    <scope>NUCLEOTIDE SEQUENCE [LARGE SCALE GENOMIC DNA]</scope>
    <source>
        <strain evidence="6">SCGC-AAA382K21</strain>
    </source>
</reference>
<keyword evidence="4" id="KW-0175">Coiled coil</keyword>
<keyword evidence="7" id="KW-1185">Reference proteome</keyword>
<dbReference type="InterPro" id="IPR009056">
    <property type="entry name" value="Cyt_c-like_dom"/>
</dbReference>
<dbReference type="EMBL" id="LHYH01000003">
    <property type="protein sequence ID" value="KXB07460.1"/>
    <property type="molecule type" value="Genomic_DNA"/>
</dbReference>
<dbReference type="GO" id="GO:0009055">
    <property type="term" value="F:electron transfer activity"/>
    <property type="evidence" value="ECO:0007669"/>
    <property type="project" value="InterPro"/>
</dbReference>
<evidence type="ECO:0000313" key="7">
    <source>
        <dbReference type="Proteomes" id="UP000070504"/>
    </source>
</evidence>
<dbReference type="GO" id="GO:0046872">
    <property type="term" value="F:metal ion binding"/>
    <property type="evidence" value="ECO:0007669"/>
    <property type="project" value="UniProtKB-KW"/>
</dbReference>